<feature type="transmembrane region" description="Helical" evidence="1">
    <location>
        <begin position="270"/>
        <end position="295"/>
    </location>
</feature>
<accession>A0ABU5ZHW5</accession>
<feature type="transmembrane region" description="Helical" evidence="1">
    <location>
        <begin position="302"/>
        <end position="320"/>
    </location>
</feature>
<name>A0ABU5ZHW5_9BACL</name>
<reference evidence="2" key="1">
    <citation type="submission" date="2023-12" db="EMBL/GenBank/DDBJ databases">
        <title>Fervidustalea candida gen. nov., sp. nov., a novel member of the family Paenibacillaceae isolated from a geothermal area.</title>
        <authorList>
            <person name="Li W.-J."/>
            <person name="Jiao J.-Y."/>
            <person name="Chen Y."/>
        </authorList>
    </citation>
    <scope>NUCLEOTIDE SEQUENCE</scope>
    <source>
        <strain evidence="2">SYSU GA230002</strain>
    </source>
</reference>
<organism evidence="2 3">
    <name type="scientific">Ferviditalea candida</name>
    <dbReference type="NCBI Taxonomy" id="3108399"/>
    <lineage>
        <taxon>Bacteria</taxon>
        <taxon>Bacillati</taxon>
        <taxon>Bacillota</taxon>
        <taxon>Bacilli</taxon>
        <taxon>Bacillales</taxon>
        <taxon>Paenibacillaceae</taxon>
        <taxon>Ferviditalea</taxon>
    </lineage>
</organism>
<protein>
    <submittedName>
        <fullName evidence="2">Cytochrome c class I</fullName>
    </submittedName>
</protein>
<gene>
    <name evidence="2" type="ORF">VF724_10430</name>
</gene>
<keyword evidence="1" id="KW-0812">Transmembrane</keyword>
<keyword evidence="3" id="KW-1185">Reference proteome</keyword>
<feature type="transmembrane region" description="Helical" evidence="1">
    <location>
        <begin position="238"/>
        <end position="258"/>
    </location>
</feature>
<sequence length="344" mass="38961">MHSVIYPLVNSPVPNDLELAIPGSIPFFNVLIVIALIAHLIFVNIVVAGAVYTVWNEVKAIRKKDPVIDRLAYQIATQVTIHKSIAVVLGVAPLLVISTIYTQYFYPSTILIGKMWLALIPLLIIAFLLLYVYKFTWEKWSHRKAVHLSFGIAGTGILLFLPLVFISNATSMLNPQMWEGSRGFFHSLFYYPTIWQKYFHFMSASFTVMGMYMYWWGRKKSLKHSDPVYTEMKNFGKKSAFLFALLQLLAGPILLLSLDSQVRSSFLGGSLFHSALLVTAAILAVIWIAMLLQLIRHESKRLFVSSLALLLVIMGLMGWIRGEVRGLYLAPYMDESPRTVHTVK</sequence>
<dbReference type="RefSeq" id="WP_371754199.1">
    <property type="nucleotide sequence ID" value="NZ_JAYJLD010000013.1"/>
</dbReference>
<feature type="transmembrane region" description="Helical" evidence="1">
    <location>
        <begin position="27"/>
        <end position="55"/>
    </location>
</feature>
<feature type="transmembrane region" description="Helical" evidence="1">
    <location>
        <begin position="145"/>
        <end position="166"/>
    </location>
</feature>
<feature type="transmembrane region" description="Helical" evidence="1">
    <location>
        <begin position="85"/>
        <end position="106"/>
    </location>
</feature>
<feature type="transmembrane region" description="Helical" evidence="1">
    <location>
        <begin position="198"/>
        <end position="217"/>
    </location>
</feature>
<evidence type="ECO:0000313" key="3">
    <source>
        <dbReference type="Proteomes" id="UP001310386"/>
    </source>
</evidence>
<dbReference type="Proteomes" id="UP001310386">
    <property type="component" value="Unassembled WGS sequence"/>
</dbReference>
<keyword evidence="1" id="KW-0472">Membrane</keyword>
<dbReference type="EMBL" id="JAYJLD010000013">
    <property type="protein sequence ID" value="MEB3102080.1"/>
    <property type="molecule type" value="Genomic_DNA"/>
</dbReference>
<evidence type="ECO:0000313" key="2">
    <source>
        <dbReference type="EMBL" id="MEB3102080.1"/>
    </source>
</evidence>
<evidence type="ECO:0000256" key="1">
    <source>
        <dbReference type="SAM" id="Phobius"/>
    </source>
</evidence>
<comment type="caution">
    <text evidence="2">The sequence shown here is derived from an EMBL/GenBank/DDBJ whole genome shotgun (WGS) entry which is preliminary data.</text>
</comment>
<keyword evidence="1" id="KW-1133">Transmembrane helix</keyword>
<feature type="transmembrane region" description="Helical" evidence="1">
    <location>
        <begin position="112"/>
        <end position="133"/>
    </location>
</feature>
<proteinExistence type="predicted"/>